<dbReference type="PANTHER" id="PTHR37815">
    <property type="entry name" value="UPF0397 PROTEIN BC_2624-RELATED"/>
    <property type="match status" value="1"/>
</dbReference>
<keyword evidence="9" id="KW-1185">Reference proteome</keyword>
<feature type="transmembrane region" description="Helical" evidence="5">
    <location>
        <begin position="137"/>
        <end position="159"/>
    </location>
</feature>
<dbReference type="InterPro" id="IPR009825">
    <property type="entry name" value="ECF_substrate-spec-like"/>
</dbReference>
<evidence type="ECO:0000313" key="6">
    <source>
        <dbReference type="EMBL" id="GAF35911.1"/>
    </source>
</evidence>
<dbReference type="PATRIC" id="fig|1423743.5.peg.244"/>
<organism evidence="6 8">
    <name type="scientific">Lentilactobacillus farraginis DSM 18382 = JCM 14108</name>
    <dbReference type="NCBI Taxonomy" id="1423743"/>
    <lineage>
        <taxon>Bacteria</taxon>
        <taxon>Bacillati</taxon>
        <taxon>Bacillota</taxon>
        <taxon>Bacilli</taxon>
        <taxon>Lactobacillales</taxon>
        <taxon>Lactobacillaceae</taxon>
        <taxon>Lentilactobacillus</taxon>
    </lineage>
</organism>
<keyword evidence="3 5" id="KW-1133">Transmembrane helix</keyword>
<feature type="transmembrane region" description="Helical" evidence="5">
    <location>
        <begin position="33"/>
        <end position="51"/>
    </location>
</feature>
<evidence type="ECO:0000256" key="3">
    <source>
        <dbReference type="ARBA" id="ARBA00022989"/>
    </source>
</evidence>
<comment type="caution">
    <text evidence="6">The sequence shown here is derived from an EMBL/GenBank/DDBJ whole genome shotgun (WGS) entry which is preliminary data.</text>
</comment>
<reference evidence="6" key="1">
    <citation type="journal article" date="2014" name="Genome Announc.">
        <title>Draft Genome Sequences of Two Lactobacillus Strains, L. farraginis JCM 14108T and L. composti JCM 14202T, Isolated from Compost of Distilled Shochu Residue.</title>
        <authorList>
            <person name="Yuki M."/>
            <person name="Oshima K."/>
            <person name="Suda W."/>
            <person name="Kitahara M."/>
            <person name="Kitamura K."/>
            <person name="Iida T."/>
            <person name="Hattori M."/>
            <person name="Ohkuma M."/>
        </authorList>
    </citation>
    <scope>NUCLEOTIDE SEQUENCE [LARGE SCALE GENOMIC DNA]</scope>
    <source>
        <strain evidence="6">JCM 14108</strain>
    </source>
</reference>
<gene>
    <name evidence="7" type="ORF">FD41_GL000231</name>
    <name evidence="6" type="ORF">JCM14108_844</name>
</gene>
<protein>
    <recommendedName>
        <fullName evidence="5">UPF0397 protein FD41_GL000231</fullName>
    </recommendedName>
</protein>
<keyword evidence="1 5" id="KW-1003">Cell membrane</keyword>
<dbReference type="AlphaFoldDB" id="X0PHG7"/>
<dbReference type="Proteomes" id="UP000051966">
    <property type="component" value="Unassembled WGS sequence"/>
</dbReference>
<proteinExistence type="inferred from homology"/>
<evidence type="ECO:0000256" key="2">
    <source>
        <dbReference type="ARBA" id="ARBA00022692"/>
    </source>
</evidence>
<keyword evidence="4 5" id="KW-0472">Membrane</keyword>
<reference evidence="7 9" key="2">
    <citation type="journal article" date="2015" name="Genome Announc.">
        <title>Expanding the biotechnology potential of lactobacilli through comparative genomics of 213 strains and associated genera.</title>
        <authorList>
            <person name="Sun Z."/>
            <person name="Harris H.M."/>
            <person name="McCann A."/>
            <person name="Guo C."/>
            <person name="Argimon S."/>
            <person name="Zhang W."/>
            <person name="Yang X."/>
            <person name="Jeffery I.B."/>
            <person name="Cooney J.C."/>
            <person name="Kagawa T.F."/>
            <person name="Liu W."/>
            <person name="Song Y."/>
            <person name="Salvetti E."/>
            <person name="Wrobel A."/>
            <person name="Rasinkangas P."/>
            <person name="Parkhill J."/>
            <person name="Rea M.C."/>
            <person name="O'Sullivan O."/>
            <person name="Ritari J."/>
            <person name="Douillard F.P."/>
            <person name="Paul Ross R."/>
            <person name="Yang R."/>
            <person name="Briner A.E."/>
            <person name="Felis G.E."/>
            <person name="de Vos W.M."/>
            <person name="Barrangou R."/>
            <person name="Klaenhammer T.R."/>
            <person name="Caufield P.W."/>
            <person name="Cui Y."/>
            <person name="Zhang H."/>
            <person name="O'Toole P.W."/>
        </authorList>
    </citation>
    <scope>NUCLEOTIDE SEQUENCE [LARGE SCALE GENOMIC DNA]</scope>
    <source>
        <strain evidence="7 9">DSM 18382</strain>
    </source>
</reference>
<dbReference type="EMBL" id="AZFY01000085">
    <property type="protein sequence ID" value="KRM08454.1"/>
    <property type="molecule type" value="Genomic_DNA"/>
</dbReference>
<dbReference type="HAMAP" id="MF_01572">
    <property type="entry name" value="UPF0397"/>
    <property type="match status" value="1"/>
</dbReference>
<feature type="transmembrane region" description="Helical" evidence="5">
    <location>
        <begin position="72"/>
        <end position="92"/>
    </location>
</feature>
<dbReference type="Pfam" id="PF07155">
    <property type="entry name" value="ECF-ribofla_trS"/>
    <property type="match status" value="1"/>
</dbReference>
<evidence type="ECO:0000256" key="1">
    <source>
        <dbReference type="ARBA" id="ARBA00022475"/>
    </source>
</evidence>
<accession>X0PHG7</accession>
<name>X0PHG7_9LACO</name>
<comment type="similarity">
    <text evidence="5">Belongs to the UPF0397 family.</text>
</comment>
<feature type="transmembrane region" description="Helical" evidence="5">
    <location>
        <begin position="171"/>
        <end position="198"/>
    </location>
</feature>
<evidence type="ECO:0000313" key="8">
    <source>
        <dbReference type="Proteomes" id="UP000019488"/>
    </source>
</evidence>
<dbReference type="GO" id="GO:0005886">
    <property type="term" value="C:plasma membrane"/>
    <property type="evidence" value="ECO:0007669"/>
    <property type="project" value="UniProtKB-SubCell"/>
</dbReference>
<sequence>MGSWIVAENIYSSELQFFERMFFMKSGKRTKGLSVEAVVATGVGIAIVFLLKRFLPIPTGVPNTTIDLGEAFIAFLGSVFGPAVGALVAFFAHLFNDLSWGDPWWTWIVADAIFGFFIGFSQRFLKLKTTPLTKKKLFQFNLLQVIANVICWGIIAPLGDILVYSQPAGKVFLQGITATVTDILSVGIVGTLLISAYAKTQTQKKRLTKD</sequence>
<evidence type="ECO:0000313" key="7">
    <source>
        <dbReference type="EMBL" id="KRM08454.1"/>
    </source>
</evidence>
<evidence type="ECO:0000256" key="5">
    <source>
        <dbReference type="HAMAP-Rule" id="MF_01572"/>
    </source>
</evidence>
<feature type="transmembrane region" description="Helical" evidence="5">
    <location>
        <begin position="104"/>
        <end position="125"/>
    </location>
</feature>
<evidence type="ECO:0000313" key="9">
    <source>
        <dbReference type="Proteomes" id="UP000051966"/>
    </source>
</evidence>
<dbReference type="EMBL" id="BAKI01000005">
    <property type="protein sequence ID" value="GAF35911.1"/>
    <property type="molecule type" value="Genomic_DNA"/>
</dbReference>
<keyword evidence="2 5" id="KW-0812">Transmembrane</keyword>
<evidence type="ECO:0000256" key="4">
    <source>
        <dbReference type="ARBA" id="ARBA00023136"/>
    </source>
</evidence>
<dbReference type="Proteomes" id="UP000019488">
    <property type="component" value="Unassembled WGS sequence"/>
</dbReference>
<dbReference type="STRING" id="1423743.FD41_GL000231"/>
<comment type="subcellular location">
    <subcellularLocation>
        <location evidence="5">Cell membrane</location>
        <topology evidence="5">Multi-pass membrane protein</topology>
    </subcellularLocation>
</comment>
<dbReference type="Gene3D" id="1.10.1760.20">
    <property type="match status" value="1"/>
</dbReference>
<dbReference type="InterPro" id="IPR022914">
    <property type="entry name" value="UPF0397"/>
</dbReference>
<dbReference type="PANTHER" id="PTHR37815:SF3">
    <property type="entry name" value="UPF0397 PROTEIN SPR0429"/>
    <property type="match status" value="1"/>
</dbReference>
<dbReference type="NCBIfam" id="NF010182">
    <property type="entry name" value="PRK13661.1"/>
    <property type="match status" value="1"/>
</dbReference>